<dbReference type="SUPFAM" id="SSF56954">
    <property type="entry name" value="Outer membrane efflux proteins (OEP)"/>
    <property type="match status" value="1"/>
</dbReference>
<dbReference type="Gene3D" id="2.20.200.10">
    <property type="entry name" value="Outer membrane efflux proteins (OEP)"/>
    <property type="match status" value="1"/>
</dbReference>
<keyword evidence="2" id="KW-0449">Lipoprotein</keyword>
<sequence>MALVKRPLAGLGLAWARVASRPGDDVSRPVSVDRPGESGRKWPGARHTTILTIVTGVIVSLSACSFAPPYEQPDSPVPGQYPVASAEPLVRLGWEDYFTDPRLQVLIRSALENNRELEVMTLRIREAQALYGIERSSLYPGLRADAGASRVGLPGEVSPLGTTQTITQYSVAGIASWELDFWGRIRNLNEAALRNYLVTESAQQAAALTLIAQVASTYYAIAAIDDQLDIAQEAVSTRQRTYDMFRRRHAVGSGTRLEVAEAETLLTQAQAMVAELGQQRQSRLNQLAVLTADYSVLSAMQATGDAIQADLSLPEIGAGLPSELLLFRPDIVAAENRLKGANANIGVARAAFFPSVTLNGAVAGVSTDLSGLFDSASRAWLFSPSLSLPIFDGQRLQNNLDLAQVRKEIAVVEYEKAIEQAFREVSDALADREALQQRVQIQRRAVQAQSERARLVRLRFERGSSSYFEVLDAQRALLQVEQELVRQELALVLAGVRLYAALGADPIRVSGQSSERLADAPQNQLLADTSRKQQTEQVNTDE</sequence>
<evidence type="ECO:0000256" key="1">
    <source>
        <dbReference type="ARBA" id="ARBA00007613"/>
    </source>
</evidence>
<dbReference type="InterPro" id="IPR003423">
    <property type="entry name" value="OMP_efflux"/>
</dbReference>
<dbReference type="OrthoDB" id="9770517at2"/>
<dbReference type="Pfam" id="PF02321">
    <property type="entry name" value="OEP"/>
    <property type="match status" value="2"/>
</dbReference>
<evidence type="ECO:0000256" key="4">
    <source>
        <dbReference type="SAM" id="MobiDB-lite"/>
    </source>
</evidence>
<dbReference type="Proteomes" id="UP000244571">
    <property type="component" value="Chromosome"/>
</dbReference>
<proteinExistence type="inferred from homology"/>
<accession>A0A2R4XF43</accession>
<keyword evidence="6" id="KW-1185">Reference proteome</keyword>
<feature type="compositionally biased region" description="Polar residues" evidence="4">
    <location>
        <begin position="512"/>
        <end position="527"/>
    </location>
</feature>
<feature type="coiled-coil region" evidence="3">
    <location>
        <begin position="411"/>
        <end position="452"/>
    </location>
</feature>
<evidence type="ECO:0000256" key="3">
    <source>
        <dbReference type="SAM" id="Coils"/>
    </source>
</evidence>
<dbReference type="PANTHER" id="PTHR30203">
    <property type="entry name" value="OUTER MEMBRANE CATION EFFLUX PROTEIN"/>
    <property type="match status" value="1"/>
</dbReference>
<organism evidence="5 6">
    <name type="scientific">Orrella marina</name>
    <dbReference type="NCBI Taxonomy" id="2163011"/>
    <lineage>
        <taxon>Bacteria</taxon>
        <taxon>Pseudomonadati</taxon>
        <taxon>Pseudomonadota</taxon>
        <taxon>Betaproteobacteria</taxon>
        <taxon>Burkholderiales</taxon>
        <taxon>Alcaligenaceae</taxon>
        <taxon>Orrella</taxon>
    </lineage>
</organism>
<dbReference type="PANTHER" id="PTHR30203:SF33">
    <property type="entry name" value="BLR4455 PROTEIN"/>
    <property type="match status" value="1"/>
</dbReference>
<keyword evidence="2" id="KW-0812">Transmembrane</keyword>
<feature type="region of interest" description="Disordered" evidence="4">
    <location>
        <begin position="512"/>
        <end position="542"/>
    </location>
</feature>
<dbReference type="AlphaFoldDB" id="A0A2R4XF43"/>
<dbReference type="RefSeq" id="WP_108619873.1">
    <property type="nucleotide sequence ID" value="NZ_CP028901.1"/>
</dbReference>
<keyword evidence="2" id="KW-0564">Palmitate</keyword>
<reference evidence="5 6" key="1">
    <citation type="submission" date="2018-04" db="EMBL/GenBank/DDBJ databases">
        <title>Bordetella sp. HZ20 isolated from seawater.</title>
        <authorList>
            <person name="Sun C."/>
        </authorList>
    </citation>
    <scope>NUCLEOTIDE SEQUENCE [LARGE SCALE GENOMIC DNA]</scope>
    <source>
        <strain evidence="5 6">HZ20</strain>
    </source>
</reference>
<comment type="similarity">
    <text evidence="1 2">Belongs to the outer membrane factor (OMF) (TC 1.B.17) family.</text>
</comment>
<dbReference type="NCBIfam" id="TIGR01845">
    <property type="entry name" value="outer_NodT"/>
    <property type="match status" value="1"/>
</dbReference>
<evidence type="ECO:0000256" key="2">
    <source>
        <dbReference type="RuleBase" id="RU362097"/>
    </source>
</evidence>
<dbReference type="InterPro" id="IPR010131">
    <property type="entry name" value="MdtP/NodT-like"/>
</dbReference>
<name>A0A2R4XF43_9BURK</name>
<dbReference type="GO" id="GO:0005886">
    <property type="term" value="C:plasma membrane"/>
    <property type="evidence" value="ECO:0007669"/>
    <property type="project" value="UniProtKB-SubCell"/>
</dbReference>
<evidence type="ECO:0000313" key="5">
    <source>
        <dbReference type="EMBL" id="AWB32432.1"/>
    </source>
</evidence>
<dbReference type="KEGG" id="boz:DBV39_00460"/>
<keyword evidence="3" id="KW-0175">Coiled coil</keyword>
<dbReference type="GO" id="GO:0015562">
    <property type="term" value="F:efflux transmembrane transporter activity"/>
    <property type="evidence" value="ECO:0007669"/>
    <property type="project" value="InterPro"/>
</dbReference>
<comment type="subcellular location">
    <subcellularLocation>
        <location evidence="2">Cell membrane</location>
        <topology evidence="2">Lipid-anchor</topology>
    </subcellularLocation>
</comment>
<dbReference type="Gene3D" id="1.20.1600.10">
    <property type="entry name" value="Outer membrane efflux proteins (OEP)"/>
    <property type="match status" value="1"/>
</dbReference>
<keyword evidence="2" id="KW-0472">Membrane</keyword>
<feature type="region of interest" description="Disordered" evidence="4">
    <location>
        <begin position="22"/>
        <end position="41"/>
    </location>
</feature>
<keyword evidence="2" id="KW-1134">Transmembrane beta strand</keyword>
<gene>
    <name evidence="5" type="ORF">DBV39_00460</name>
</gene>
<protein>
    <submittedName>
        <fullName evidence="5">RND transporter</fullName>
    </submittedName>
</protein>
<evidence type="ECO:0000313" key="6">
    <source>
        <dbReference type="Proteomes" id="UP000244571"/>
    </source>
</evidence>
<dbReference type="EMBL" id="CP028901">
    <property type="protein sequence ID" value="AWB32432.1"/>
    <property type="molecule type" value="Genomic_DNA"/>
</dbReference>